<organism evidence="1">
    <name type="scientific">hydrothermal vent metagenome</name>
    <dbReference type="NCBI Taxonomy" id="652676"/>
    <lineage>
        <taxon>unclassified sequences</taxon>
        <taxon>metagenomes</taxon>
        <taxon>ecological metagenomes</taxon>
    </lineage>
</organism>
<proteinExistence type="predicted"/>
<dbReference type="EMBL" id="FPHE01000148">
    <property type="protein sequence ID" value="SFV65929.1"/>
    <property type="molecule type" value="Genomic_DNA"/>
</dbReference>
<dbReference type="PROSITE" id="PS51257">
    <property type="entry name" value="PROKAR_LIPOPROTEIN"/>
    <property type="match status" value="1"/>
</dbReference>
<name>A0A1W1CJI5_9ZZZZ</name>
<sequence length="232" mass="26107">MFRKKYTILLITAIGFTSCSTKPQTITVSQNSRPIKATKAPITSPIKEEILIKNNPNLGTRVAVPQNRPTLGIKALGSKEVTSSSELNGETMERIPFPEEEYSRLRKIGHYTVSGKIYLQSSINDEKITDSRIKLYLNPVTSYSKQWYQQSYLGGYKLSPVDKRLNNYLKVEYTTDGGEFRFFGVPRGDYYLIGQISCGQKCGFATNKITRLVKEISVGSNVTDIELMKIVP</sequence>
<protein>
    <recommendedName>
        <fullName evidence="2">Carboxypeptidase regulatory-like domain-containing protein</fullName>
    </recommendedName>
</protein>
<dbReference type="AlphaFoldDB" id="A0A1W1CJI5"/>
<dbReference type="SUPFAM" id="SSF117074">
    <property type="entry name" value="Hypothetical protein PA1324"/>
    <property type="match status" value="1"/>
</dbReference>
<reference evidence="1" key="1">
    <citation type="submission" date="2016-10" db="EMBL/GenBank/DDBJ databases">
        <authorList>
            <person name="de Groot N.N."/>
        </authorList>
    </citation>
    <scope>NUCLEOTIDE SEQUENCE</scope>
</reference>
<accession>A0A1W1CJI5</accession>
<evidence type="ECO:0008006" key="2">
    <source>
        <dbReference type="Google" id="ProtNLM"/>
    </source>
</evidence>
<gene>
    <name evidence="1" type="ORF">MNB_SV-12-848</name>
</gene>
<evidence type="ECO:0000313" key="1">
    <source>
        <dbReference type="EMBL" id="SFV65929.1"/>
    </source>
</evidence>